<proteinExistence type="predicted"/>
<evidence type="ECO:0000256" key="1">
    <source>
        <dbReference type="SAM" id="MobiDB-lite"/>
    </source>
</evidence>
<feature type="compositionally biased region" description="Polar residues" evidence="1">
    <location>
        <begin position="61"/>
        <end position="74"/>
    </location>
</feature>
<feature type="compositionally biased region" description="Acidic residues" evidence="1">
    <location>
        <begin position="83"/>
        <end position="92"/>
    </location>
</feature>
<name>A0AA35Y8X9_LACSI</name>
<keyword evidence="3" id="KW-1185">Reference proteome</keyword>
<protein>
    <submittedName>
        <fullName evidence="2">Uncharacterized protein</fullName>
    </submittedName>
</protein>
<dbReference type="AlphaFoldDB" id="A0AA35Y8X9"/>
<sequence>MGNLVILSKFKKPNLPLMWNGLFTFVFKIFLKGCFGVHLSSETRGEVKKPFGGSGEHEQKPNPNDTKGNEASGSKGTGKLIDGDEEEEEDEGEKLNRKYRDKELDENLPIEKEADAREKELRDAQVTLETQKYLFPPWTMERIMNEDIDNPSAYWLEPVVSFDLENTLDS</sequence>
<feature type="compositionally biased region" description="Basic and acidic residues" evidence="1">
    <location>
        <begin position="93"/>
        <end position="118"/>
    </location>
</feature>
<organism evidence="2 3">
    <name type="scientific">Lactuca saligna</name>
    <name type="common">Willowleaf lettuce</name>
    <dbReference type="NCBI Taxonomy" id="75948"/>
    <lineage>
        <taxon>Eukaryota</taxon>
        <taxon>Viridiplantae</taxon>
        <taxon>Streptophyta</taxon>
        <taxon>Embryophyta</taxon>
        <taxon>Tracheophyta</taxon>
        <taxon>Spermatophyta</taxon>
        <taxon>Magnoliopsida</taxon>
        <taxon>eudicotyledons</taxon>
        <taxon>Gunneridae</taxon>
        <taxon>Pentapetalae</taxon>
        <taxon>asterids</taxon>
        <taxon>campanulids</taxon>
        <taxon>Asterales</taxon>
        <taxon>Asteraceae</taxon>
        <taxon>Cichorioideae</taxon>
        <taxon>Cichorieae</taxon>
        <taxon>Lactucinae</taxon>
        <taxon>Lactuca</taxon>
    </lineage>
</organism>
<gene>
    <name evidence="2" type="ORF">LSALG_LOCUS3774</name>
</gene>
<reference evidence="2" key="1">
    <citation type="submission" date="2023-04" db="EMBL/GenBank/DDBJ databases">
        <authorList>
            <person name="Vijverberg K."/>
            <person name="Xiong W."/>
            <person name="Schranz E."/>
        </authorList>
    </citation>
    <scope>NUCLEOTIDE SEQUENCE</scope>
</reference>
<feature type="compositionally biased region" description="Basic and acidic residues" evidence="1">
    <location>
        <begin position="45"/>
        <end position="60"/>
    </location>
</feature>
<evidence type="ECO:0000313" key="3">
    <source>
        <dbReference type="Proteomes" id="UP001177003"/>
    </source>
</evidence>
<dbReference type="EMBL" id="OX465086">
    <property type="protein sequence ID" value="CAI9263071.1"/>
    <property type="molecule type" value="Genomic_DNA"/>
</dbReference>
<evidence type="ECO:0000313" key="2">
    <source>
        <dbReference type="EMBL" id="CAI9263071.1"/>
    </source>
</evidence>
<accession>A0AA35Y8X9</accession>
<feature type="region of interest" description="Disordered" evidence="1">
    <location>
        <begin position="45"/>
        <end position="118"/>
    </location>
</feature>
<dbReference type="Proteomes" id="UP001177003">
    <property type="component" value="Chromosome 0"/>
</dbReference>